<dbReference type="EMBL" id="JABBWD010000015">
    <property type="protein sequence ID" value="KAG1778626.1"/>
    <property type="molecule type" value="Genomic_DNA"/>
</dbReference>
<dbReference type="Proteomes" id="UP000714275">
    <property type="component" value="Unassembled WGS sequence"/>
</dbReference>
<dbReference type="AlphaFoldDB" id="A0A9P6ZXY1"/>
<gene>
    <name evidence="1" type="ORF">EV702DRAFT_1196139</name>
</gene>
<name>A0A9P6ZXY1_9AGAM</name>
<proteinExistence type="predicted"/>
<keyword evidence="2" id="KW-1185">Reference proteome</keyword>
<evidence type="ECO:0000313" key="1">
    <source>
        <dbReference type="EMBL" id="KAG1778626.1"/>
    </source>
</evidence>
<protein>
    <submittedName>
        <fullName evidence="1">Uncharacterized protein</fullName>
    </submittedName>
</protein>
<dbReference type="OrthoDB" id="2713155at2759"/>
<reference evidence="1" key="1">
    <citation type="journal article" date="2020" name="New Phytol.">
        <title>Comparative genomics reveals dynamic genome evolution in host specialist ectomycorrhizal fungi.</title>
        <authorList>
            <person name="Lofgren L.A."/>
            <person name="Nguyen N.H."/>
            <person name="Vilgalys R."/>
            <person name="Ruytinx J."/>
            <person name="Liao H.L."/>
            <person name="Branco S."/>
            <person name="Kuo A."/>
            <person name="LaButti K."/>
            <person name="Lipzen A."/>
            <person name="Andreopoulos W."/>
            <person name="Pangilinan J."/>
            <person name="Riley R."/>
            <person name="Hundley H."/>
            <person name="Na H."/>
            <person name="Barry K."/>
            <person name="Grigoriev I.V."/>
            <person name="Stajich J.E."/>
            <person name="Kennedy P.G."/>
        </authorList>
    </citation>
    <scope>NUCLEOTIDE SEQUENCE</scope>
    <source>
        <strain evidence="1">DOB743</strain>
    </source>
</reference>
<organism evidence="1 2">
    <name type="scientific">Suillus placidus</name>
    <dbReference type="NCBI Taxonomy" id="48579"/>
    <lineage>
        <taxon>Eukaryota</taxon>
        <taxon>Fungi</taxon>
        <taxon>Dikarya</taxon>
        <taxon>Basidiomycota</taxon>
        <taxon>Agaricomycotina</taxon>
        <taxon>Agaricomycetes</taxon>
        <taxon>Agaricomycetidae</taxon>
        <taxon>Boletales</taxon>
        <taxon>Suillineae</taxon>
        <taxon>Suillaceae</taxon>
        <taxon>Suillus</taxon>
    </lineage>
</organism>
<comment type="caution">
    <text evidence="1">The sequence shown here is derived from an EMBL/GenBank/DDBJ whole genome shotgun (WGS) entry which is preliminary data.</text>
</comment>
<evidence type="ECO:0000313" key="2">
    <source>
        <dbReference type="Proteomes" id="UP000714275"/>
    </source>
</evidence>
<accession>A0A9P6ZXY1</accession>
<sequence>MSAWQTLDHDQLKHMVKFYRKRYRDAKVVSITALNPGPSPNFISNFADFINILLSMTVASAHQGLSRMHQIQSSSWISMPLATLVRCSQSFRISKQKIEDMTTLLEVYWFEKSTEADTSVWDPFPELEVFFWKHNSFLDPYKAGPPRFITTDDSGLPWFKQGRHRHLISTVQQMNLFLDPPVIIVLVLIVHHQVTIISSFITHVICCLIKA</sequence>